<reference evidence="2" key="1">
    <citation type="submission" date="2021-05" db="EMBL/GenBank/DDBJ databases">
        <title>Complete genome sequence of the cellulolytic planctomycete Telmatocola sphagniphila SP2T and characterization of the first cellulase from planctomycetes.</title>
        <authorList>
            <person name="Rakitin A.L."/>
            <person name="Beletsky A.V."/>
            <person name="Naumoff D.G."/>
            <person name="Kulichevskaya I.S."/>
            <person name="Mardanov A.V."/>
            <person name="Ravin N.V."/>
            <person name="Dedysh S.N."/>
        </authorList>
    </citation>
    <scope>NUCLEOTIDE SEQUENCE</scope>
    <source>
        <strain evidence="2">SP2T</strain>
    </source>
</reference>
<dbReference type="EMBL" id="CP074694">
    <property type="protein sequence ID" value="QVL31163.1"/>
    <property type="molecule type" value="Genomic_DNA"/>
</dbReference>
<dbReference type="Gene3D" id="2.160.20.10">
    <property type="entry name" value="Single-stranded right-handed beta-helix, Pectin lyase-like"/>
    <property type="match status" value="1"/>
</dbReference>
<dbReference type="AlphaFoldDB" id="A0A8E6EX17"/>
<dbReference type="SUPFAM" id="SSF51126">
    <property type="entry name" value="Pectin lyase-like"/>
    <property type="match status" value="1"/>
</dbReference>
<dbReference type="Gene3D" id="2.130.10.130">
    <property type="entry name" value="Integrin alpha, N-terminal"/>
    <property type="match status" value="1"/>
</dbReference>
<dbReference type="RefSeq" id="WP_213495044.1">
    <property type="nucleotide sequence ID" value="NZ_CP074694.1"/>
</dbReference>
<organism evidence="2 3">
    <name type="scientific">Telmatocola sphagniphila</name>
    <dbReference type="NCBI Taxonomy" id="1123043"/>
    <lineage>
        <taxon>Bacteria</taxon>
        <taxon>Pseudomonadati</taxon>
        <taxon>Planctomycetota</taxon>
        <taxon>Planctomycetia</taxon>
        <taxon>Gemmatales</taxon>
        <taxon>Gemmataceae</taxon>
    </lineage>
</organism>
<dbReference type="InterPro" id="IPR012334">
    <property type="entry name" value="Pectin_lyas_fold"/>
</dbReference>
<dbReference type="KEGG" id="tsph:KIH39_20280"/>
<name>A0A8E6EX17_9BACT</name>
<keyword evidence="3" id="KW-1185">Reference proteome</keyword>
<dbReference type="SUPFAM" id="SSF69318">
    <property type="entry name" value="Integrin alpha N-terminal domain"/>
    <property type="match status" value="2"/>
</dbReference>
<dbReference type="InterPro" id="IPR028994">
    <property type="entry name" value="Integrin_alpha_N"/>
</dbReference>
<accession>A0A8E6EX17</accession>
<proteinExistence type="predicted"/>
<sequence>MSFNWLKTAFSTNQKKARTSELPKKTNTFRPRVLELEDRRVLTSLYLANTFSGSGSNLIFNAGRYDQVSGLTLGTNAFNSFSSAYSAASSGDTIYFGTGTYTVAANTDITKTLTLIGSQASATDKTPVTTLNPSSSTATDTGTTAGVLVVQQGVNLNISNMTIDGLAGTYNIGQFVRYESTGTSTINNVNFQNITGNFPAGFGKYDGIAVTVLDGVVNVSNSNFTNMGREGIVYSGSAVAGTVLNINYTGKGAGDNLDYGVEVNGGAQVIVTASYFRNCLGVASTDQSESAGLAVYDDGSSLKAYGNLFQNNANGIVDGFDGTDAPVLDAEYNNFIGNTLGVSTDIPTTGTGANLNNNFWGSVAGAQTTGANSILDAGLASTFTTSLYKPTWVWNGLSVSEYLTNTSFFAVGNEIGDNHTPATVKVFAGTGATANVLGNVVNNQNGILQSTGSNSFFPYGSGYLGGVSVAIGDINGDFRPDLIVGDSQGDSTTNAHVKVYDIATGQLLASFFAFNVGFNGGVNVAAGDINGDFQDEIIVGKGADKGGAAGAALKVFEFTGINTPPTAVITLQKTDIFPGYNGGISVAAGDITKTGNASIVVGSIVGGSSYKVYNYTAGTGAAAAGDIPSGSTLTFIAGSSTFVSPPAGMGIYVGVGDLTGTGYDQIIIGSGQGAPQAHVLTYSYQTGSLVQQASFFAYEDGFTGGVRVASANVRGTASPEILVGEGPGRTSTGNGDVRVFSATGTQTLPDFTVFNSLLAGVNVG</sequence>
<dbReference type="Proteomes" id="UP000676194">
    <property type="component" value="Chromosome"/>
</dbReference>
<gene>
    <name evidence="2" type="ORF">KIH39_20280</name>
</gene>
<keyword evidence="1" id="KW-0732">Signal</keyword>
<dbReference type="InterPro" id="IPR011050">
    <property type="entry name" value="Pectin_lyase_fold/virulence"/>
</dbReference>
<evidence type="ECO:0000313" key="2">
    <source>
        <dbReference type="EMBL" id="QVL31163.1"/>
    </source>
</evidence>
<protein>
    <submittedName>
        <fullName evidence="2">Uncharacterized protein</fullName>
    </submittedName>
</protein>
<evidence type="ECO:0000313" key="3">
    <source>
        <dbReference type="Proteomes" id="UP000676194"/>
    </source>
</evidence>
<evidence type="ECO:0000256" key="1">
    <source>
        <dbReference type="ARBA" id="ARBA00022729"/>
    </source>
</evidence>
<dbReference type="Pfam" id="PF01839">
    <property type="entry name" value="FG-GAP"/>
    <property type="match status" value="1"/>
</dbReference>
<dbReference type="InterPro" id="IPR013517">
    <property type="entry name" value="FG-GAP"/>
</dbReference>